<dbReference type="SUPFAM" id="SSF53822">
    <property type="entry name" value="Periplasmic binding protein-like I"/>
    <property type="match status" value="1"/>
</dbReference>
<evidence type="ECO:0000313" key="4">
    <source>
        <dbReference type="EMBL" id="GGM94412.1"/>
    </source>
</evidence>
<dbReference type="InterPro" id="IPR028081">
    <property type="entry name" value="Leu-bd"/>
</dbReference>
<dbReference type="AlphaFoldDB" id="A0A917X858"/>
<feature type="domain" description="Leucine-binding protein" evidence="3">
    <location>
        <begin position="54"/>
        <end position="399"/>
    </location>
</feature>
<evidence type="ECO:0000256" key="1">
    <source>
        <dbReference type="ARBA" id="ARBA00010062"/>
    </source>
</evidence>
<evidence type="ECO:0000313" key="5">
    <source>
        <dbReference type="Proteomes" id="UP000653411"/>
    </source>
</evidence>
<dbReference type="PANTHER" id="PTHR30483">
    <property type="entry name" value="LEUCINE-SPECIFIC-BINDING PROTEIN"/>
    <property type="match status" value="1"/>
</dbReference>
<accession>A0A917X858</accession>
<keyword evidence="5" id="KW-1185">Reference proteome</keyword>
<reference evidence="4" key="1">
    <citation type="journal article" date="2014" name="Int. J. Syst. Evol. Microbiol.">
        <title>Complete genome sequence of Corynebacterium casei LMG S-19264T (=DSM 44701T), isolated from a smear-ripened cheese.</title>
        <authorList>
            <consortium name="US DOE Joint Genome Institute (JGI-PGF)"/>
            <person name="Walter F."/>
            <person name="Albersmeier A."/>
            <person name="Kalinowski J."/>
            <person name="Ruckert C."/>
        </authorList>
    </citation>
    <scope>NUCLEOTIDE SEQUENCE</scope>
    <source>
        <strain evidence="4">CGMCC 4.7110</strain>
    </source>
</reference>
<sequence length="446" mass="47276">MPESPMSEPSPEPSRRQILRTAGLGMSGLALASPLLAACKVGSGGSGGSGGAATLKIGFVSPRTGAAAGFGEPDAYVLGLARKAFADGLTIGGKKYQVKIIDKDGQSNPQRGSQVANDLINAEGVDLMLTTSTPETVNPVSDACEAAGVPCISTVVPWEAWYFGRGAKPTQKQAYRYTFHFCFGVEQFHQAYTHLWPQVKTNKKTGVMWPNDSDGNAIRQALGPLLEKDGYDIVDPGAYTDGTNDYSSQIARFKSEHCEIFNTFPIPSDFATFWRQAAQQGYRPKIVQVAKTGLFPSQVEALGSIGVGIAGGAYWTPTFPYSSSLTKISSKDLADGYQKSSGKQWTQQLGPSLALFDAAAAAFQAATDPKDKKAVAKAIAGLDVQTPVGRLQWGKGPNANVVATPILGGQWVQAAKGSPYKLDFVLCENSSDPNVPVAARLHPYTS</sequence>
<comment type="similarity">
    <text evidence="1">Belongs to the leucine-binding protein family.</text>
</comment>
<keyword evidence="2" id="KW-0732">Signal</keyword>
<gene>
    <name evidence="4" type="ORF">GCM10011578_013380</name>
</gene>
<dbReference type="PANTHER" id="PTHR30483:SF6">
    <property type="entry name" value="PERIPLASMIC BINDING PROTEIN OF ABC TRANSPORTER FOR NATURAL AMINO ACIDS"/>
    <property type="match status" value="1"/>
</dbReference>
<dbReference type="Proteomes" id="UP000653411">
    <property type="component" value="Unassembled WGS sequence"/>
</dbReference>
<dbReference type="Pfam" id="PF13458">
    <property type="entry name" value="Peripla_BP_6"/>
    <property type="match status" value="1"/>
</dbReference>
<name>A0A917X858_9ACTN</name>
<reference evidence="4" key="2">
    <citation type="submission" date="2020-09" db="EMBL/GenBank/DDBJ databases">
        <authorList>
            <person name="Sun Q."/>
            <person name="Zhou Y."/>
        </authorList>
    </citation>
    <scope>NUCLEOTIDE SEQUENCE</scope>
    <source>
        <strain evidence="4">CGMCC 4.7110</strain>
    </source>
</reference>
<dbReference type="CDD" id="cd06337">
    <property type="entry name" value="PBP1_ABC_ligand_binding-like"/>
    <property type="match status" value="1"/>
</dbReference>
<dbReference type="PROSITE" id="PS51318">
    <property type="entry name" value="TAT"/>
    <property type="match status" value="1"/>
</dbReference>
<dbReference type="RefSeq" id="WP_229712829.1">
    <property type="nucleotide sequence ID" value="NZ_BMML01000002.1"/>
</dbReference>
<organism evidence="4 5">
    <name type="scientific">Streptomyces fuscichromogenes</name>
    <dbReference type="NCBI Taxonomy" id="1324013"/>
    <lineage>
        <taxon>Bacteria</taxon>
        <taxon>Bacillati</taxon>
        <taxon>Actinomycetota</taxon>
        <taxon>Actinomycetes</taxon>
        <taxon>Kitasatosporales</taxon>
        <taxon>Streptomycetaceae</taxon>
        <taxon>Streptomyces</taxon>
    </lineage>
</organism>
<dbReference type="InterPro" id="IPR006311">
    <property type="entry name" value="TAT_signal"/>
</dbReference>
<dbReference type="EMBL" id="BMML01000002">
    <property type="protein sequence ID" value="GGM94412.1"/>
    <property type="molecule type" value="Genomic_DNA"/>
</dbReference>
<comment type="caution">
    <text evidence="4">The sequence shown here is derived from an EMBL/GenBank/DDBJ whole genome shotgun (WGS) entry which is preliminary data.</text>
</comment>
<evidence type="ECO:0000256" key="2">
    <source>
        <dbReference type="ARBA" id="ARBA00022729"/>
    </source>
</evidence>
<evidence type="ECO:0000259" key="3">
    <source>
        <dbReference type="Pfam" id="PF13458"/>
    </source>
</evidence>
<dbReference type="Gene3D" id="3.40.50.2300">
    <property type="match status" value="2"/>
</dbReference>
<proteinExistence type="inferred from homology"/>
<dbReference type="InterPro" id="IPR028082">
    <property type="entry name" value="Peripla_BP_I"/>
</dbReference>
<protein>
    <submittedName>
        <fullName evidence="4">ABC transporter substrate-binding protein</fullName>
    </submittedName>
</protein>
<dbReference type="InterPro" id="IPR051010">
    <property type="entry name" value="BCAA_transport"/>
</dbReference>